<evidence type="ECO:0000313" key="2">
    <source>
        <dbReference type="Proteomes" id="UP000308489"/>
    </source>
</evidence>
<dbReference type="RefSeq" id="WP_171012052.1">
    <property type="nucleotide sequence ID" value="NZ_CBCRUQ010000024.1"/>
</dbReference>
<dbReference type="KEGG" id="hhw:NCTC503_02183"/>
<gene>
    <name evidence="1" type="ORF">NCTC503_02183</name>
</gene>
<evidence type="ECO:0000313" key="1">
    <source>
        <dbReference type="EMBL" id="VTQ93789.1"/>
    </source>
</evidence>
<protein>
    <submittedName>
        <fullName evidence="1">Uncharacterized protein</fullName>
    </submittedName>
</protein>
<dbReference type="Proteomes" id="UP000308489">
    <property type="component" value="Chromosome 1"/>
</dbReference>
<dbReference type="EMBL" id="LR590481">
    <property type="protein sequence ID" value="VTQ93789.1"/>
    <property type="molecule type" value="Genomic_DNA"/>
</dbReference>
<organism evidence="1 2">
    <name type="scientific">Hathewaya histolytica</name>
    <name type="common">Clostridium histolyticum</name>
    <dbReference type="NCBI Taxonomy" id="1498"/>
    <lineage>
        <taxon>Bacteria</taxon>
        <taxon>Bacillati</taxon>
        <taxon>Bacillota</taxon>
        <taxon>Clostridia</taxon>
        <taxon>Eubacteriales</taxon>
        <taxon>Clostridiaceae</taxon>
        <taxon>Hathewaya</taxon>
    </lineage>
</organism>
<reference evidence="1 2" key="1">
    <citation type="submission" date="2019-05" db="EMBL/GenBank/DDBJ databases">
        <authorList>
            <consortium name="Pathogen Informatics"/>
        </authorList>
    </citation>
    <scope>NUCLEOTIDE SEQUENCE [LARGE SCALE GENOMIC DNA]</scope>
    <source>
        <strain evidence="1 2">NCTC503</strain>
    </source>
</reference>
<sequence>MSKALEVLIKSINSQIVTLNHNNFKIYDEENPTWNIEIIYYDKSEDKLYFRCREDDKA</sequence>
<accession>A0A4U9RP25</accession>
<proteinExistence type="predicted"/>
<dbReference type="AlphaFoldDB" id="A0A4U9RP25"/>
<keyword evidence="2" id="KW-1185">Reference proteome</keyword>
<name>A0A4U9RP25_HATHI</name>